<dbReference type="PANTHER" id="PTHR47261:SF2">
    <property type="entry name" value="CALCIUM-DEPENDENT LIPID-BINDING (CALB DOMAIN) FAMILY PROTEIN"/>
    <property type="match status" value="1"/>
</dbReference>
<evidence type="ECO:0000313" key="3">
    <source>
        <dbReference type="EMBL" id="KAI7746611.1"/>
    </source>
</evidence>
<dbReference type="Proteomes" id="UP001206925">
    <property type="component" value="Unassembled WGS sequence"/>
</dbReference>
<keyword evidence="2" id="KW-1133">Transmembrane helix</keyword>
<feature type="compositionally biased region" description="Polar residues" evidence="1">
    <location>
        <begin position="121"/>
        <end position="142"/>
    </location>
</feature>
<dbReference type="EMBL" id="JAMZMK010006938">
    <property type="protein sequence ID" value="KAI7746611.1"/>
    <property type="molecule type" value="Genomic_DNA"/>
</dbReference>
<reference evidence="3" key="1">
    <citation type="submission" date="2022-06" db="EMBL/GenBank/DDBJ databases">
        <title>Uncovering the hologenomic basis of an extraordinary plant invasion.</title>
        <authorList>
            <person name="Bieker V.C."/>
            <person name="Martin M.D."/>
            <person name="Gilbert T."/>
            <person name="Hodgins K."/>
            <person name="Battlay P."/>
            <person name="Petersen B."/>
            <person name="Wilson J."/>
        </authorList>
    </citation>
    <scope>NUCLEOTIDE SEQUENCE</scope>
    <source>
        <strain evidence="3">AA19_3_7</strain>
        <tissue evidence="3">Leaf</tissue>
    </source>
</reference>
<feature type="non-terminal residue" evidence="3">
    <location>
        <position position="173"/>
    </location>
</feature>
<keyword evidence="2" id="KW-0812">Transmembrane</keyword>
<feature type="transmembrane region" description="Helical" evidence="2">
    <location>
        <begin position="147"/>
        <end position="171"/>
    </location>
</feature>
<gene>
    <name evidence="3" type="ORF">M8C21_029415</name>
</gene>
<sequence>SLKDTVPTDKIVALRGGWGLFRKGYAGEILLRLTYKAYVEDEEDEKAETVTIDTDISDDELSDDLEQAAATYGQRVNDFASGTNREAFMDVLAALLVSEEFQGIVASETSNAKYPTDVKNSESTDTSRGAKSAPDTSNSESGSRGQVLLWLAVITSVSILITFDVGGSSIFNP</sequence>
<accession>A0AAD5CQY8</accession>
<name>A0AAD5CQY8_AMBAR</name>
<dbReference type="AlphaFoldDB" id="A0AAD5CQY8"/>
<feature type="region of interest" description="Disordered" evidence="1">
    <location>
        <begin position="114"/>
        <end position="142"/>
    </location>
</feature>
<evidence type="ECO:0000313" key="4">
    <source>
        <dbReference type="Proteomes" id="UP001206925"/>
    </source>
</evidence>
<protein>
    <submittedName>
        <fullName evidence="3">Uncharacterized protein</fullName>
    </submittedName>
</protein>
<evidence type="ECO:0000256" key="2">
    <source>
        <dbReference type="SAM" id="Phobius"/>
    </source>
</evidence>
<keyword evidence="2" id="KW-0472">Membrane</keyword>
<dbReference type="PANTHER" id="PTHR47261">
    <property type="entry name" value="CALCIUM-DEPENDENT LIPID-BINDING (CALB DOMAIN) FAMILY PROTEIN"/>
    <property type="match status" value="1"/>
</dbReference>
<proteinExistence type="predicted"/>
<organism evidence="3 4">
    <name type="scientific">Ambrosia artemisiifolia</name>
    <name type="common">Common ragweed</name>
    <dbReference type="NCBI Taxonomy" id="4212"/>
    <lineage>
        <taxon>Eukaryota</taxon>
        <taxon>Viridiplantae</taxon>
        <taxon>Streptophyta</taxon>
        <taxon>Embryophyta</taxon>
        <taxon>Tracheophyta</taxon>
        <taxon>Spermatophyta</taxon>
        <taxon>Magnoliopsida</taxon>
        <taxon>eudicotyledons</taxon>
        <taxon>Gunneridae</taxon>
        <taxon>Pentapetalae</taxon>
        <taxon>asterids</taxon>
        <taxon>campanulids</taxon>
        <taxon>Asterales</taxon>
        <taxon>Asteraceae</taxon>
        <taxon>Asteroideae</taxon>
        <taxon>Heliantheae alliance</taxon>
        <taxon>Heliantheae</taxon>
        <taxon>Ambrosia</taxon>
    </lineage>
</organism>
<comment type="caution">
    <text evidence="3">The sequence shown here is derived from an EMBL/GenBank/DDBJ whole genome shotgun (WGS) entry which is preliminary data.</text>
</comment>
<keyword evidence="4" id="KW-1185">Reference proteome</keyword>
<evidence type="ECO:0000256" key="1">
    <source>
        <dbReference type="SAM" id="MobiDB-lite"/>
    </source>
</evidence>